<feature type="chain" id="PRO_5012511703" evidence="5">
    <location>
        <begin position="19"/>
        <end position="457"/>
    </location>
</feature>
<sequence>MIARLCLVLSLLAAPVWADTKIPTSQAEISLGFAPLVKEATPAVVNIYARRVVQQRSPFADDPFFNNLFRDFQARPRVQNSLGSGVILSEDGIVVSNYHVVGMATDIRVVLNDRREYVADVMLGDEEADLAILKLRDAEDMPHLNLRDSDTVEVGELVLAIGNPFGVGQTVSSGIVSGLARSGTATGNARGYFIQTDAPINPGNSGGALIDVNGHLIGVNTSILTRSGGSNGIGFAIPSALVATFVDQARQGFAQFQRPWAGMTGQPVDADLSDSLGLGLPGGVLIAELHPESPFAQAGLQVGDVVQDVDGLPVNTPAEMLFRMSVRGIGETVRVTYVSQGQAQDVDVTMITAPDSPPRDQVTLGRRDVLEGLTLARVNPSVQVELGLPSGIQGIIVLTPGRNGAQIGIKRGDILLGVNGREVTAPSDVARLLQKAGRRVRIDLLRGNRRVRLNFRI</sequence>
<dbReference type="Gene3D" id="2.40.10.120">
    <property type="match status" value="1"/>
</dbReference>
<name>A0A238JGQ5_9RHOB</name>
<dbReference type="GO" id="GO:0006515">
    <property type="term" value="P:protein quality control for misfolded or incompletely synthesized proteins"/>
    <property type="evidence" value="ECO:0007669"/>
    <property type="project" value="TreeGrafter"/>
</dbReference>
<dbReference type="Pfam" id="PF13365">
    <property type="entry name" value="Trypsin_2"/>
    <property type="match status" value="1"/>
</dbReference>
<evidence type="ECO:0000256" key="5">
    <source>
        <dbReference type="SAM" id="SignalP"/>
    </source>
</evidence>
<dbReference type="SMART" id="SM00228">
    <property type="entry name" value="PDZ"/>
    <property type="match status" value="2"/>
</dbReference>
<dbReference type="PROSITE" id="PS50106">
    <property type="entry name" value="PDZ"/>
    <property type="match status" value="2"/>
</dbReference>
<evidence type="ECO:0000259" key="6">
    <source>
        <dbReference type="PROSITE" id="PS50106"/>
    </source>
</evidence>
<dbReference type="Pfam" id="PF13180">
    <property type="entry name" value="PDZ_2"/>
    <property type="match status" value="1"/>
</dbReference>
<dbReference type="EMBL" id="FXXP01000003">
    <property type="protein sequence ID" value="SMX29868.1"/>
    <property type="molecule type" value="Genomic_DNA"/>
</dbReference>
<dbReference type="GO" id="GO:0004252">
    <property type="term" value="F:serine-type endopeptidase activity"/>
    <property type="evidence" value="ECO:0007669"/>
    <property type="project" value="InterPro"/>
</dbReference>
<dbReference type="PRINTS" id="PR00834">
    <property type="entry name" value="PROTEASES2C"/>
</dbReference>
<dbReference type="Pfam" id="PF17820">
    <property type="entry name" value="PDZ_6"/>
    <property type="match status" value="1"/>
</dbReference>
<evidence type="ECO:0000256" key="3">
    <source>
        <dbReference type="ARBA" id="ARBA00022801"/>
    </source>
</evidence>
<dbReference type="RefSeq" id="WP_099249314.1">
    <property type="nucleotide sequence ID" value="NZ_FXXP01000003.1"/>
</dbReference>
<dbReference type="EC" id="3.4.21.107" evidence="7"/>
<dbReference type="PANTHER" id="PTHR22939:SF129">
    <property type="entry name" value="SERINE PROTEASE HTRA2, MITOCHONDRIAL"/>
    <property type="match status" value="1"/>
</dbReference>
<dbReference type="GO" id="GO:0042597">
    <property type="term" value="C:periplasmic space"/>
    <property type="evidence" value="ECO:0007669"/>
    <property type="project" value="TreeGrafter"/>
</dbReference>
<evidence type="ECO:0000313" key="7">
    <source>
        <dbReference type="EMBL" id="SMX29868.1"/>
    </source>
</evidence>
<protein>
    <submittedName>
        <fullName evidence="7">Periplasmic pH-dependent serine endoprotease DegQ</fullName>
        <ecNumber evidence="7">3.4.21.107</ecNumber>
    </submittedName>
</protein>
<dbReference type="Gene3D" id="2.30.42.10">
    <property type="match status" value="2"/>
</dbReference>
<comment type="similarity">
    <text evidence="1">Belongs to the peptidase S1C family.</text>
</comment>
<dbReference type="SUPFAM" id="SSF50156">
    <property type="entry name" value="PDZ domain-like"/>
    <property type="match status" value="2"/>
</dbReference>
<evidence type="ECO:0000256" key="2">
    <source>
        <dbReference type="ARBA" id="ARBA00022670"/>
    </source>
</evidence>
<evidence type="ECO:0000256" key="4">
    <source>
        <dbReference type="ARBA" id="ARBA00022825"/>
    </source>
</evidence>
<feature type="domain" description="PDZ" evidence="6">
    <location>
        <begin position="276"/>
        <end position="341"/>
    </location>
</feature>
<dbReference type="InterPro" id="IPR009003">
    <property type="entry name" value="Peptidase_S1_PA"/>
</dbReference>
<dbReference type="AlphaFoldDB" id="A0A238JGQ5"/>
<dbReference type="InterPro" id="IPR001940">
    <property type="entry name" value="Peptidase_S1C"/>
</dbReference>
<keyword evidence="8" id="KW-1185">Reference proteome</keyword>
<dbReference type="SUPFAM" id="SSF50494">
    <property type="entry name" value="Trypsin-like serine proteases"/>
    <property type="match status" value="1"/>
</dbReference>
<keyword evidence="3 7" id="KW-0378">Hydrolase</keyword>
<evidence type="ECO:0000313" key="8">
    <source>
        <dbReference type="Proteomes" id="UP000225972"/>
    </source>
</evidence>
<proteinExistence type="inferred from homology"/>
<evidence type="ECO:0000256" key="1">
    <source>
        <dbReference type="ARBA" id="ARBA00010541"/>
    </source>
</evidence>
<dbReference type="PANTHER" id="PTHR22939">
    <property type="entry name" value="SERINE PROTEASE FAMILY S1C HTRA-RELATED"/>
    <property type="match status" value="1"/>
</dbReference>
<dbReference type="InterPro" id="IPR036034">
    <property type="entry name" value="PDZ_sf"/>
</dbReference>
<feature type="signal peptide" evidence="5">
    <location>
        <begin position="1"/>
        <end position="18"/>
    </location>
</feature>
<reference evidence="8" key="1">
    <citation type="submission" date="2017-05" db="EMBL/GenBank/DDBJ databases">
        <authorList>
            <person name="Rodrigo-Torres L."/>
            <person name="Arahal R. D."/>
            <person name="Lucena T."/>
        </authorList>
    </citation>
    <scope>NUCLEOTIDE SEQUENCE [LARGE SCALE GENOMIC DNA]</scope>
    <source>
        <strain evidence="8">CECT 8649</strain>
    </source>
</reference>
<dbReference type="InterPro" id="IPR001478">
    <property type="entry name" value="PDZ"/>
</dbReference>
<organism evidence="7 8">
    <name type="scientific">Pelagimonas phthalicica</name>
    <dbReference type="NCBI Taxonomy" id="1037362"/>
    <lineage>
        <taxon>Bacteria</taxon>
        <taxon>Pseudomonadati</taxon>
        <taxon>Pseudomonadota</taxon>
        <taxon>Alphaproteobacteria</taxon>
        <taxon>Rhodobacterales</taxon>
        <taxon>Roseobacteraceae</taxon>
        <taxon>Pelagimonas</taxon>
    </lineage>
</organism>
<accession>A0A238JGQ5</accession>
<dbReference type="InterPro" id="IPR041489">
    <property type="entry name" value="PDZ_6"/>
</dbReference>
<keyword evidence="5" id="KW-0732">Signal</keyword>
<dbReference type="OrthoDB" id="9758917at2"/>
<gene>
    <name evidence="7" type="primary">degQ</name>
    <name evidence="7" type="ORF">TRP8649_04007</name>
</gene>
<keyword evidence="2 7" id="KW-0645">Protease</keyword>
<feature type="domain" description="PDZ" evidence="6">
    <location>
        <begin position="372"/>
        <end position="448"/>
    </location>
</feature>
<keyword evidence="4" id="KW-0720">Serine protease</keyword>
<dbReference type="Proteomes" id="UP000225972">
    <property type="component" value="Unassembled WGS sequence"/>
</dbReference>